<geneLocation type="plasmid" evidence="2">
    <name>psclo_3 dna</name>
</geneLocation>
<sequence length="176" mass="20162">MSKPVTLNVRIRGALGDFVMAHVGAEGSYENVSEYVRDLIRRDKERLKPSSLVASRQSLRRHSMRRRAAGRNLCLYATAGARPKADAYIRGLFDCFDRIARRETRWRAIPAEFGVEGFFGRHEHHYVFWRFCRMDPSGIVTVLHARRYRALISIIGKACKTAPKTALPARSVTYHN</sequence>
<accession>A0A1E1F8E4</accession>
<dbReference type="AlphaFoldDB" id="A0A1E1F8E4"/>
<evidence type="ECO:0000313" key="1">
    <source>
        <dbReference type="EMBL" id="BAV66788.1"/>
    </source>
</evidence>
<keyword evidence="1" id="KW-0614">Plasmid</keyword>
<organism evidence="1 2">
    <name type="scientific">Sphingobium cloacae</name>
    <dbReference type="NCBI Taxonomy" id="120107"/>
    <lineage>
        <taxon>Bacteria</taxon>
        <taxon>Pseudomonadati</taxon>
        <taxon>Pseudomonadota</taxon>
        <taxon>Alphaproteobacteria</taxon>
        <taxon>Sphingomonadales</taxon>
        <taxon>Sphingomonadaceae</taxon>
        <taxon>Sphingobium</taxon>
    </lineage>
</organism>
<name>A0A1E1F8E4_9SPHN</name>
<reference evidence="1 2" key="1">
    <citation type="submission" date="2016-10" db="EMBL/GenBank/DDBJ databases">
        <title>Complete Genome Sequence of the Nonylphenol-Degrading Bacterium Sphingobium cloacae JCM 10874T.</title>
        <authorList>
            <person name="Ootsuka M."/>
            <person name="Nishizawa T."/>
            <person name="Ohta H."/>
        </authorList>
    </citation>
    <scope>NUCLEOTIDE SEQUENCE [LARGE SCALE GENOMIC DNA]</scope>
    <source>
        <strain evidence="1 2">JCM 10874</strain>
        <plasmid evidence="2">psclo_3 dna</plasmid>
    </source>
</reference>
<dbReference type="EMBL" id="AP017657">
    <property type="protein sequence ID" value="BAV66788.1"/>
    <property type="molecule type" value="Genomic_DNA"/>
</dbReference>
<keyword evidence="2" id="KW-1185">Reference proteome</keyword>
<protein>
    <submittedName>
        <fullName evidence="1">Plasmid stabilization protein</fullName>
    </submittedName>
</protein>
<dbReference type="Proteomes" id="UP000218272">
    <property type="component" value="Plasmid pSCLO_3"/>
</dbReference>
<dbReference type="KEGG" id="sclo:SCLO_3001210"/>
<gene>
    <name evidence="1" type="ORF">SCLO_3001210</name>
</gene>
<evidence type="ECO:0000313" key="2">
    <source>
        <dbReference type="Proteomes" id="UP000218272"/>
    </source>
</evidence>
<proteinExistence type="predicted"/>